<keyword evidence="3" id="KW-1185">Reference proteome</keyword>
<accession>A0A022S122</accession>
<evidence type="ECO:0000256" key="1">
    <source>
        <dbReference type="SAM" id="MobiDB-lite"/>
    </source>
</evidence>
<dbReference type="AlphaFoldDB" id="A0A022S122"/>
<evidence type="ECO:0008006" key="4">
    <source>
        <dbReference type="Google" id="ProtNLM"/>
    </source>
</evidence>
<name>A0A022S122_ERYGU</name>
<dbReference type="Proteomes" id="UP000030748">
    <property type="component" value="Unassembled WGS sequence"/>
</dbReference>
<evidence type="ECO:0000313" key="3">
    <source>
        <dbReference type="Proteomes" id="UP000030748"/>
    </source>
</evidence>
<protein>
    <recommendedName>
        <fullName evidence="4">Transmembrane protein</fullName>
    </recommendedName>
</protein>
<dbReference type="eggNOG" id="ENOG502S6HC">
    <property type="taxonomic scope" value="Eukaryota"/>
</dbReference>
<dbReference type="OrthoDB" id="690661at2759"/>
<organism evidence="2 3">
    <name type="scientific">Erythranthe guttata</name>
    <name type="common">Yellow monkey flower</name>
    <name type="synonym">Mimulus guttatus</name>
    <dbReference type="NCBI Taxonomy" id="4155"/>
    <lineage>
        <taxon>Eukaryota</taxon>
        <taxon>Viridiplantae</taxon>
        <taxon>Streptophyta</taxon>
        <taxon>Embryophyta</taxon>
        <taxon>Tracheophyta</taxon>
        <taxon>Spermatophyta</taxon>
        <taxon>Magnoliopsida</taxon>
        <taxon>eudicotyledons</taxon>
        <taxon>Gunneridae</taxon>
        <taxon>Pentapetalae</taxon>
        <taxon>asterids</taxon>
        <taxon>lamiids</taxon>
        <taxon>Lamiales</taxon>
        <taxon>Phrymaceae</taxon>
        <taxon>Erythranthe</taxon>
    </lineage>
</organism>
<reference evidence="2 3" key="1">
    <citation type="journal article" date="2013" name="Proc. Natl. Acad. Sci. U.S.A.">
        <title>Fine-scale variation in meiotic recombination in Mimulus inferred from population shotgun sequencing.</title>
        <authorList>
            <person name="Hellsten U."/>
            <person name="Wright K.M."/>
            <person name="Jenkins J."/>
            <person name="Shu S."/>
            <person name="Yuan Y."/>
            <person name="Wessler S.R."/>
            <person name="Schmutz J."/>
            <person name="Willis J.H."/>
            <person name="Rokhsar D.S."/>
        </authorList>
    </citation>
    <scope>NUCLEOTIDE SEQUENCE [LARGE SCALE GENOMIC DNA]</scope>
    <source>
        <strain evidence="3">cv. DUN x IM62</strain>
    </source>
</reference>
<dbReference type="KEGG" id="egt:105957163"/>
<dbReference type="EMBL" id="KI630171">
    <property type="protein sequence ID" value="EYU45936.1"/>
    <property type="molecule type" value="Genomic_DNA"/>
</dbReference>
<sequence length="146" mass="16125">MAETINKCRRIHVKLIFLLFFIFIFFIVHAGGANQGQTESAQSRMSVTDAAKTLFSLPTTISPFTWFHKLKSLFIHPPNLDFREGSEGAAEKVKEAVVKSLDKSKSTVEESAKTAAELAEEAVGKTVNKLSGKGEQHHTADHEPEL</sequence>
<feature type="region of interest" description="Disordered" evidence="1">
    <location>
        <begin position="125"/>
        <end position="146"/>
    </location>
</feature>
<feature type="compositionally biased region" description="Basic and acidic residues" evidence="1">
    <location>
        <begin position="132"/>
        <end position="146"/>
    </location>
</feature>
<dbReference type="PANTHER" id="PTHR35463:SF11">
    <property type="entry name" value="TRANSMEMBRANE PROTEIN"/>
    <property type="match status" value="1"/>
</dbReference>
<proteinExistence type="predicted"/>
<dbReference type="PANTHER" id="PTHR35463">
    <property type="entry name" value="TRANSMEMBRANE PROTEIN"/>
    <property type="match status" value="1"/>
</dbReference>
<gene>
    <name evidence="2" type="ORF">MIMGU_mgv1a018168mg</name>
</gene>
<evidence type="ECO:0000313" key="2">
    <source>
        <dbReference type="EMBL" id="EYU45936.1"/>
    </source>
</evidence>